<keyword evidence="3" id="KW-1185">Reference proteome</keyword>
<dbReference type="InterPro" id="IPR044855">
    <property type="entry name" value="CoA-Trfase_III_dom3_sf"/>
</dbReference>
<dbReference type="RefSeq" id="WP_168110009.1">
    <property type="nucleotide sequence ID" value="NZ_VTOX01000013.1"/>
</dbReference>
<gene>
    <name evidence="2" type="ORF">RAMLITH_23910</name>
</gene>
<dbReference type="InterPro" id="IPR003673">
    <property type="entry name" value="CoA-Trfase_fam_III"/>
</dbReference>
<evidence type="ECO:0000256" key="1">
    <source>
        <dbReference type="ARBA" id="ARBA00022679"/>
    </source>
</evidence>
<dbReference type="Pfam" id="PF02515">
    <property type="entry name" value="CoA_transf_3"/>
    <property type="match status" value="1"/>
</dbReference>
<dbReference type="SUPFAM" id="SSF89796">
    <property type="entry name" value="CoA-transferase family III (CaiB/BaiF)"/>
    <property type="match status" value="1"/>
</dbReference>
<protein>
    <submittedName>
        <fullName evidence="2">CoA transferase</fullName>
    </submittedName>
</protein>
<dbReference type="AlphaFoldDB" id="A0A7X6I905"/>
<dbReference type="EMBL" id="VTOX01000013">
    <property type="protein sequence ID" value="NKE68871.1"/>
    <property type="molecule type" value="Genomic_DNA"/>
</dbReference>
<dbReference type="PANTHER" id="PTHR48207">
    <property type="entry name" value="SUCCINATE--HYDROXYMETHYLGLUTARATE COA-TRANSFERASE"/>
    <property type="match status" value="1"/>
</dbReference>
<dbReference type="Gene3D" id="3.40.50.10540">
    <property type="entry name" value="Crotonobetainyl-coa:carnitine coa-transferase, domain 1"/>
    <property type="match status" value="1"/>
</dbReference>
<sequence length="418" mass="45762">MPTAAPVLSAHTPRESGSPAALAGIRVLDFTRLIAGPYGTMLLADLGADVIKVENPLTGDDARGLKPPSLGGESSLYIWTNRNKRSIAIDLRLPQGQELAQELAAHADVVVENFSTGVMEKLNLSYDTLRACNPRLIYCSVSAFGRQGAFAHRPGYDPVVQAETGFLSMNGFPDQDPVRAGPSVIDISTGMMTSNAILAALMARERHGIGQYVEVTMFDDAIALTGQYGMNYLMTGEDQQRPGNGSNTAEPVGLFPTTNGPLYLTCANDRNFQKLVLEVLERPELAQDERFRTNAGRMMHRKELHEVLRGHFRERGREEWLKRGHECGVPMGLVRTIREAFDSDEMRERRLLSKIPHPTAGEVPNIAPPFHFSETPIVNPVAAPLLGEHTDRILTELLQASKDRLAGLKAAGVFGDRS</sequence>
<dbReference type="PANTHER" id="PTHR48207:SF4">
    <property type="entry name" value="BLL6097 PROTEIN"/>
    <property type="match status" value="1"/>
</dbReference>
<proteinExistence type="predicted"/>
<keyword evidence="1 2" id="KW-0808">Transferase</keyword>
<dbReference type="GO" id="GO:0008410">
    <property type="term" value="F:CoA-transferase activity"/>
    <property type="evidence" value="ECO:0007669"/>
    <property type="project" value="TreeGrafter"/>
</dbReference>
<dbReference type="InterPro" id="IPR023606">
    <property type="entry name" value="CoA-Trfase_III_dom_1_sf"/>
</dbReference>
<comment type="caution">
    <text evidence="2">The sequence shown here is derived from an EMBL/GenBank/DDBJ whole genome shotgun (WGS) entry which is preliminary data.</text>
</comment>
<evidence type="ECO:0000313" key="3">
    <source>
        <dbReference type="Proteomes" id="UP000521868"/>
    </source>
</evidence>
<organism evidence="2 3">
    <name type="scientific">Ramlibacter lithotrophicus</name>
    <dbReference type="NCBI Taxonomy" id="2606681"/>
    <lineage>
        <taxon>Bacteria</taxon>
        <taxon>Pseudomonadati</taxon>
        <taxon>Pseudomonadota</taxon>
        <taxon>Betaproteobacteria</taxon>
        <taxon>Burkholderiales</taxon>
        <taxon>Comamonadaceae</taxon>
        <taxon>Ramlibacter</taxon>
    </lineage>
</organism>
<dbReference type="InterPro" id="IPR050483">
    <property type="entry name" value="CoA-transferase_III_domain"/>
</dbReference>
<dbReference type="Proteomes" id="UP000521868">
    <property type="component" value="Unassembled WGS sequence"/>
</dbReference>
<accession>A0A7X6I905</accession>
<evidence type="ECO:0000313" key="2">
    <source>
        <dbReference type="EMBL" id="NKE68871.1"/>
    </source>
</evidence>
<dbReference type="Gene3D" id="3.30.1540.10">
    <property type="entry name" value="formyl-coa transferase, domain 3"/>
    <property type="match status" value="1"/>
</dbReference>
<reference evidence="2 3" key="1">
    <citation type="journal article" date="2020" name="Nature">
        <title>Bacterial chemolithoautotrophy via manganese oxidation.</title>
        <authorList>
            <person name="Yu H."/>
            <person name="Leadbetter J.R."/>
        </authorList>
    </citation>
    <scope>NUCLEOTIDE SEQUENCE [LARGE SCALE GENOMIC DNA]</scope>
    <source>
        <strain evidence="2 3">RBP-1</strain>
    </source>
</reference>
<name>A0A7X6I905_9BURK</name>